<dbReference type="STRING" id="1802532.A2210_00715"/>
<organism evidence="1 2">
    <name type="scientific">Candidatus Woesebacteria bacterium RIFOXYA1_FULL_40_18</name>
    <dbReference type="NCBI Taxonomy" id="1802532"/>
    <lineage>
        <taxon>Bacteria</taxon>
        <taxon>Candidatus Woeseibacteriota</taxon>
    </lineage>
</organism>
<dbReference type="Proteomes" id="UP000177855">
    <property type="component" value="Unassembled WGS sequence"/>
</dbReference>
<evidence type="ECO:0000313" key="2">
    <source>
        <dbReference type="Proteomes" id="UP000177855"/>
    </source>
</evidence>
<comment type="caution">
    <text evidence="1">The sequence shown here is derived from an EMBL/GenBank/DDBJ whole genome shotgun (WGS) entry which is preliminary data.</text>
</comment>
<protein>
    <submittedName>
        <fullName evidence="1">Uncharacterized protein</fullName>
    </submittedName>
</protein>
<dbReference type="AlphaFoldDB" id="A0A1F8CN80"/>
<evidence type="ECO:0000313" key="1">
    <source>
        <dbReference type="EMBL" id="OGM77178.1"/>
    </source>
</evidence>
<gene>
    <name evidence="1" type="ORF">A2210_00715</name>
</gene>
<proteinExistence type="predicted"/>
<name>A0A1F8CN80_9BACT</name>
<accession>A0A1F8CN80</accession>
<reference evidence="1 2" key="1">
    <citation type="journal article" date="2016" name="Nat. Commun.">
        <title>Thousands of microbial genomes shed light on interconnected biogeochemical processes in an aquifer system.</title>
        <authorList>
            <person name="Anantharaman K."/>
            <person name="Brown C.T."/>
            <person name="Hug L.A."/>
            <person name="Sharon I."/>
            <person name="Castelle C.J."/>
            <person name="Probst A.J."/>
            <person name="Thomas B.C."/>
            <person name="Singh A."/>
            <person name="Wilkins M.J."/>
            <person name="Karaoz U."/>
            <person name="Brodie E.L."/>
            <person name="Williams K.H."/>
            <person name="Hubbard S.S."/>
            <person name="Banfield J.F."/>
        </authorList>
    </citation>
    <scope>NUCLEOTIDE SEQUENCE [LARGE SCALE GENOMIC DNA]</scope>
</reference>
<sequence>MGERKEYLLIGLPDEIFGQVISLANEELGESFEISTFEDMVPGGPARIWQPDERCVTTYPRDKAIHGSEIDTDSKIGKLLEELSKQYPSDDSTLA</sequence>
<dbReference type="EMBL" id="MGHS01000005">
    <property type="protein sequence ID" value="OGM77178.1"/>
    <property type="molecule type" value="Genomic_DNA"/>
</dbReference>